<gene>
    <name evidence="1" type="ORF">S01H4_23415</name>
</gene>
<dbReference type="AlphaFoldDB" id="X1B912"/>
<sequence length="30" mass="3299">QIPDVEKSLAMGFGGSLWTEILILGKEPLR</sequence>
<proteinExistence type="predicted"/>
<dbReference type="EMBL" id="BART01010859">
    <property type="protein sequence ID" value="GAG77787.1"/>
    <property type="molecule type" value="Genomic_DNA"/>
</dbReference>
<protein>
    <submittedName>
        <fullName evidence="1">Uncharacterized protein</fullName>
    </submittedName>
</protein>
<evidence type="ECO:0000313" key="1">
    <source>
        <dbReference type="EMBL" id="GAG77787.1"/>
    </source>
</evidence>
<organism evidence="1">
    <name type="scientific">marine sediment metagenome</name>
    <dbReference type="NCBI Taxonomy" id="412755"/>
    <lineage>
        <taxon>unclassified sequences</taxon>
        <taxon>metagenomes</taxon>
        <taxon>ecological metagenomes</taxon>
    </lineage>
</organism>
<name>X1B912_9ZZZZ</name>
<reference evidence="1" key="1">
    <citation type="journal article" date="2014" name="Front. Microbiol.">
        <title>High frequency of phylogenetically diverse reductive dehalogenase-homologous genes in deep subseafloor sedimentary metagenomes.</title>
        <authorList>
            <person name="Kawai M."/>
            <person name="Futagami T."/>
            <person name="Toyoda A."/>
            <person name="Takaki Y."/>
            <person name="Nishi S."/>
            <person name="Hori S."/>
            <person name="Arai W."/>
            <person name="Tsubouchi T."/>
            <person name="Morono Y."/>
            <person name="Uchiyama I."/>
            <person name="Ito T."/>
            <person name="Fujiyama A."/>
            <person name="Inagaki F."/>
            <person name="Takami H."/>
        </authorList>
    </citation>
    <scope>NUCLEOTIDE SEQUENCE</scope>
    <source>
        <strain evidence="1">Expedition CK06-06</strain>
    </source>
</reference>
<feature type="non-terminal residue" evidence="1">
    <location>
        <position position="1"/>
    </location>
</feature>
<accession>X1B912</accession>
<comment type="caution">
    <text evidence="1">The sequence shown here is derived from an EMBL/GenBank/DDBJ whole genome shotgun (WGS) entry which is preliminary data.</text>
</comment>